<protein>
    <submittedName>
        <fullName evidence="2">Uncharacterized protein</fullName>
    </submittedName>
</protein>
<name>A0AAU9J3U9_9CILI</name>
<proteinExistence type="predicted"/>
<evidence type="ECO:0000313" key="3">
    <source>
        <dbReference type="Proteomes" id="UP001162131"/>
    </source>
</evidence>
<keyword evidence="1" id="KW-0812">Transmembrane</keyword>
<keyword evidence="1" id="KW-0472">Membrane</keyword>
<reference evidence="2" key="1">
    <citation type="submission" date="2021-09" db="EMBL/GenBank/DDBJ databases">
        <authorList>
            <consortium name="AG Swart"/>
            <person name="Singh M."/>
            <person name="Singh A."/>
            <person name="Seah K."/>
            <person name="Emmerich C."/>
        </authorList>
    </citation>
    <scope>NUCLEOTIDE SEQUENCE</scope>
    <source>
        <strain evidence="2">ATCC30299</strain>
    </source>
</reference>
<dbReference type="EMBL" id="CAJZBQ010000029">
    <property type="protein sequence ID" value="CAG9321848.1"/>
    <property type="molecule type" value="Genomic_DNA"/>
</dbReference>
<gene>
    <name evidence="2" type="ORF">BSTOLATCC_MIC29754</name>
</gene>
<keyword evidence="1" id="KW-1133">Transmembrane helix</keyword>
<sequence>MWAEEWDKVVILLFASISFLINGLMVEERGLGVSVGGTRIGILLYADDIAEDLRMLIELIAVTELLAKKYTENWMVRMI</sequence>
<evidence type="ECO:0000313" key="2">
    <source>
        <dbReference type="EMBL" id="CAG9321848.1"/>
    </source>
</evidence>
<comment type="caution">
    <text evidence="2">The sequence shown here is derived from an EMBL/GenBank/DDBJ whole genome shotgun (WGS) entry which is preliminary data.</text>
</comment>
<evidence type="ECO:0000256" key="1">
    <source>
        <dbReference type="SAM" id="Phobius"/>
    </source>
</evidence>
<accession>A0AAU9J3U9</accession>
<dbReference type="Proteomes" id="UP001162131">
    <property type="component" value="Unassembled WGS sequence"/>
</dbReference>
<organism evidence="2 3">
    <name type="scientific">Blepharisma stoltei</name>
    <dbReference type="NCBI Taxonomy" id="1481888"/>
    <lineage>
        <taxon>Eukaryota</taxon>
        <taxon>Sar</taxon>
        <taxon>Alveolata</taxon>
        <taxon>Ciliophora</taxon>
        <taxon>Postciliodesmatophora</taxon>
        <taxon>Heterotrichea</taxon>
        <taxon>Heterotrichida</taxon>
        <taxon>Blepharismidae</taxon>
        <taxon>Blepharisma</taxon>
    </lineage>
</organism>
<feature type="transmembrane region" description="Helical" evidence="1">
    <location>
        <begin position="6"/>
        <end position="26"/>
    </location>
</feature>
<keyword evidence="3" id="KW-1185">Reference proteome</keyword>
<dbReference type="AlphaFoldDB" id="A0AAU9J3U9"/>